<name>A0A5C4NLT1_9RHOB</name>
<evidence type="ECO:0000313" key="3">
    <source>
        <dbReference type="Proteomes" id="UP000305709"/>
    </source>
</evidence>
<dbReference type="NCBIfam" id="NF041064">
    <property type="entry name" value="DpdG"/>
    <property type="match status" value="1"/>
</dbReference>
<accession>A0A5C4NLT1</accession>
<feature type="region of interest" description="Disordered" evidence="1">
    <location>
        <begin position="29"/>
        <end position="52"/>
    </location>
</feature>
<evidence type="ECO:0000313" key="2">
    <source>
        <dbReference type="EMBL" id="TNC74348.1"/>
    </source>
</evidence>
<dbReference type="RefSeq" id="WP_139080308.1">
    <property type="nucleotide sequence ID" value="NZ_VDFV01000002.1"/>
</dbReference>
<dbReference type="AlphaFoldDB" id="A0A5C4NLT1"/>
<protein>
    <submittedName>
        <fullName evidence="2">Uncharacterized protein</fullName>
    </submittedName>
</protein>
<proteinExistence type="predicted"/>
<dbReference type="EMBL" id="VDFV01000002">
    <property type="protein sequence ID" value="TNC74348.1"/>
    <property type="molecule type" value="Genomic_DNA"/>
</dbReference>
<gene>
    <name evidence="2" type="ORF">FHG71_03985</name>
</gene>
<sequence>MSVVTTVEAVPSRLFSLYAALAAAGQGREPRDRLEACATPPSLSRRGDEEEGSTALFTNALQEAKGLGLIEEVDGYLKLSDAARPDGGRRSVVEDDLRRFMLSIFLEPERAKSTGQRGVALGLAWLLTKSPLHPLDFSQGPQDMLRRDLGENAGRVDLTSTSRYQNLLYWARFLGLASLTGDGRTRRVVPDPSAAIMRALPATFGEEAALDIEFFLAKLSRILPVLEGGWAREALEAMCTERADPDRMSMATSLALRRLADRGMITLEAVADARPRVLDFGLSQERVSRVWNGRVK</sequence>
<dbReference type="Proteomes" id="UP000305709">
    <property type="component" value="Unassembled WGS sequence"/>
</dbReference>
<keyword evidence="3" id="KW-1185">Reference proteome</keyword>
<dbReference type="OrthoDB" id="7592850at2"/>
<organism evidence="2 3">
    <name type="scientific">Rubellimicrobium roseum</name>
    <dbReference type="NCBI Taxonomy" id="687525"/>
    <lineage>
        <taxon>Bacteria</taxon>
        <taxon>Pseudomonadati</taxon>
        <taxon>Pseudomonadota</taxon>
        <taxon>Alphaproteobacteria</taxon>
        <taxon>Rhodobacterales</taxon>
        <taxon>Roseobacteraceae</taxon>
        <taxon>Rubellimicrobium</taxon>
    </lineage>
</organism>
<reference evidence="2 3" key="1">
    <citation type="submission" date="2019-06" db="EMBL/GenBank/DDBJ databases">
        <authorList>
            <person name="Jiang L."/>
        </authorList>
    </citation>
    <scope>NUCLEOTIDE SEQUENCE [LARGE SCALE GENOMIC DNA]</scope>
    <source>
        <strain evidence="2 3">YIM 48858</strain>
    </source>
</reference>
<dbReference type="InterPro" id="IPR049812">
    <property type="entry name" value="DpdG-like"/>
</dbReference>
<comment type="caution">
    <text evidence="2">The sequence shown here is derived from an EMBL/GenBank/DDBJ whole genome shotgun (WGS) entry which is preliminary data.</text>
</comment>
<evidence type="ECO:0000256" key="1">
    <source>
        <dbReference type="SAM" id="MobiDB-lite"/>
    </source>
</evidence>